<evidence type="ECO:0000313" key="3">
    <source>
        <dbReference type="Proteomes" id="UP000184171"/>
    </source>
</evidence>
<dbReference type="SUPFAM" id="SSF52980">
    <property type="entry name" value="Restriction endonuclease-like"/>
    <property type="match status" value="1"/>
</dbReference>
<gene>
    <name evidence="2" type="ORF">SAMN02745165_01323</name>
</gene>
<dbReference type="PANTHER" id="PTHR38590">
    <property type="entry name" value="BLL0828 PROTEIN"/>
    <property type="match status" value="1"/>
</dbReference>
<dbReference type="RefSeq" id="WP_072906985.1">
    <property type="nucleotide sequence ID" value="NZ_FQZT01000003.1"/>
</dbReference>
<dbReference type="InterPro" id="IPR047216">
    <property type="entry name" value="Endonuclease_DUF559_bact"/>
</dbReference>
<dbReference type="Gene3D" id="3.40.960.10">
    <property type="entry name" value="VSR Endonuclease"/>
    <property type="match status" value="1"/>
</dbReference>
<sequence>MAVPSNLLIFARELRKQQTDAETLLWQLLRGRRLGGFKFRRQHPLAGYILDFYCREAALAIELDGGGHNENEQHAYDEERTHILEGAGIEVLNATEDILEVLYSHLNKS</sequence>
<keyword evidence="3" id="KW-1185">Reference proteome</keyword>
<dbReference type="InterPro" id="IPR007569">
    <property type="entry name" value="DUF559"/>
</dbReference>
<dbReference type="PANTHER" id="PTHR38590:SF1">
    <property type="entry name" value="BLL0828 PROTEIN"/>
    <property type="match status" value="1"/>
</dbReference>
<dbReference type="CDD" id="cd01038">
    <property type="entry name" value="Endonuclease_DUF559"/>
    <property type="match status" value="1"/>
</dbReference>
<feature type="domain" description="DUF559" evidence="1">
    <location>
        <begin position="8"/>
        <end position="97"/>
    </location>
</feature>
<accession>A0A1M6FKR0</accession>
<reference evidence="2 3" key="1">
    <citation type="submission" date="2016-11" db="EMBL/GenBank/DDBJ databases">
        <authorList>
            <person name="Jaros S."/>
            <person name="Januszkiewicz K."/>
            <person name="Wedrychowicz H."/>
        </authorList>
    </citation>
    <scope>NUCLEOTIDE SEQUENCE [LARGE SCALE GENOMIC DNA]</scope>
    <source>
        <strain evidence="2 3">DSM 5091</strain>
    </source>
</reference>
<evidence type="ECO:0000259" key="1">
    <source>
        <dbReference type="Pfam" id="PF04480"/>
    </source>
</evidence>
<organism evidence="2 3">
    <name type="scientific">Malonomonas rubra DSM 5091</name>
    <dbReference type="NCBI Taxonomy" id="1122189"/>
    <lineage>
        <taxon>Bacteria</taxon>
        <taxon>Pseudomonadati</taxon>
        <taxon>Thermodesulfobacteriota</taxon>
        <taxon>Desulfuromonadia</taxon>
        <taxon>Desulfuromonadales</taxon>
        <taxon>Geopsychrobacteraceae</taxon>
        <taxon>Malonomonas</taxon>
    </lineage>
</organism>
<dbReference type="AlphaFoldDB" id="A0A1M6FKR0"/>
<dbReference type="Proteomes" id="UP000184171">
    <property type="component" value="Unassembled WGS sequence"/>
</dbReference>
<evidence type="ECO:0000313" key="2">
    <source>
        <dbReference type="EMBL" id="SHI98222.1"/>
    </source>
</evidence>
<dbReference type="InterPro" id="IPR011335">
    <property type="entry name" value="Restrct_endonuc-II-like"/>
</dbReference>
<dbReference type="STRING" id="1122189.SAMN02745165_01323"/>
<protein>
    <recommendedName>
        <fullName evidence="1">DUF559 domain-containing protein</fullName>
    </recommendedName>
</protein>
<dbReference type="EMBL" id="FQZT01000003">
    <property type="protein sequence ID" value="SHI98222.1"/>
    <property type="molecule type" value="Genomic_DNA"/>
</dbReference>
<dbReference type="OrthoDB" id="9798754at2"/>
<dbReference type="Pfam" id="PF04480">
    <property type="entry name" value="DUF559"/>
    <property type="match status" value="1"/>
</dbReference>
<name>A0A1M6FKR0_MALRU</name>
<proteinExistence type="predicted"/>